<keyword evidence="7 12" id="KW-1133">Transmembrane helix</keyword>
<keyword evidence="6 10" id="KW-0812">Transmembrane</keyword>
<evidence type="ECO:0000256" key="12">
    <source>
        <dbReference type="SAM" id="Phobius"/>
    </source>
</evidence>
<evidence type="ECO:0000256" key="8">
    <source>
        <dbReference type="ARBA" id="ARBA00023136"/>
    </source>
</evidence>
<evidence type="ECO:0000256" key="10">
    <source>
        <dbReference type="RuleBase" id="RU003879"/>
    </source>
</evidence>
<keyword evidence="3" id="KW-1003">Cell membrane</keyword>
<evidence type="ECO:0000256" key="11">
    <source>
        <dbReference type="SAM" id="MobiDB-lite"/>
    </source>
</evidence>
<keyword evidence="14" id="KW-1185">Reference proteome</keyword>
<dbReference type="InterPro" id="IPR014168">
    <property type="entry name" value="Tol-Pal_TolR"/>
</dbReference>
<proteinExistence type="inferred from homology"/>
<evidence type="ECO:0000256" key="4">
    <source>
        <dbReference type="ARBA" id="ARBA00022519"/>
    </source>
</evidence>
<keyword evidence="8 12" id="KW-0472">Membrane</keyword>
<dbReference type="Proteomes" id="UP001431775">
    <property type="component" value="Unassembled WGS sequence"/>
</dbReference>
<organism evidence="13 14">
    <name type="scientific">Commensalibacter nepenthis</name>
    <dbReference type="NCBI Taxonomy" id="3043872"/>
    <lineage>
        <taxon>Bacteria</taxon>
        <taxon>Pseudomonadati</taxon>
        <taxon>Pseudomonadota</taxon>
        <taxon>Alphaproteobacteria</taxon>
        <taxon>Acetobacterales</taxon>
        <taxon>Acetobacteraceae</taxon>
    </lineage>
</organism>
<evidence type="ECO:0000256" key="3">
    <source>
        <dbReference type="ARBA" id="ARBA00022475"/>
    </source>
</evidence>
<evidence type="ECO:0000256" key="7">
    <source>
        <dbReference type="ARBA" id="ARBA00022989"/>
    </source>
</evidence>
<evidence type="ECO:0000256" key="6">
    <source>
        <dbReference type="ARBA" id="ARBA00022692"/>
    </source>
</evidence>
<evidence type="ECO:0000256" key="9">
    <source>
        <dbReference type="ARBA" id="ARBA00023306"/>
    </source>
</evidence>
<keyword evidence="9" id="KW-0131">Cell cycle</keyword>
<dbReference type="RefSeq" id="WP_281462958.1">
    <property type="nucleotide sequence ID" value="NZ_JASBAN010000001.1"/>
</dbReference>
<comment type="caution">
    <text evidence="13">The sequence shown here is derived from an EMBL/GenBank/DDBJ whole genome shotgun (WGS) entry which is preliminary data.</text>
</comment>
<keyword evidence="10" id="KW-0813">Transport</keyword>
<dbReference type="NCBIfam" id="TIGR02801">
    <property type="entry name" value="tolR"/>
    <property type="match status" value="1"/>
</dbReference>
<feature type="compositionally biased region" description="Pro residues" evidence="11">
    <location>
        <begin position="156"/>
        <end position="166"/>
    </location>
</feature>
<reference evidence="13" key="1">
    <citation type="submission" date="2023-05" db="EMBL/GenBank/DDBJ databases">
        <title>Whole genome sequence of Commensalibacter sp.</title>
        <authorList>
            <person name="Charoenyingcharoen P."/>
            <person name="Yukphan P."/>
        </authorList>
    </citation>
    <scope>NUCLEOTIDE SEQUENCE</scope>
    <source>
        <strain evidence="13">TBRC 10068</strain>
    </source>
</reference>
<dbReference type="EMBL" id="JASBAN010000001">
    <property type="protein sequence ID" value="MDI2113349.1"/>
    <property type="molecule type" value="Genomic_DNA"/>
</dbReference>
<keyword evidence="4" id="KW-0997">Cell inner membrane</keyword>
<keyword evidence="10" id="KW-0653">Protein transport</keyword>
<dbReference type="Gene3D" id="3.30.420.270">
    <property type="match status" value="1"/>
</dbReference>
<dbReference type="PANTHER" id="PTHR30558:SF7">
    <property type="entry name" value="TOL-PAL SYSTEM PROTEIN TOLR"/>
    <property type="match status" value="1"/>
</dbReference>
<keyword evidence="5" id="KW-0132">Cell division</keyword>
<dbReference type="PANTHER" id="PTHR30558">
    <property type="entry name" value="EXBD MEMBRANE COMPONENT OF PMF-DRIVEN MACROMOLECULE IMPORT SYSTEM"/>
    <property type="match status" value="1"/>
</dbReference>
<evidence type="ECO:0000256" key="5">
    <source>
        <dbReference type="ARBA" id="ARBA00022618"/>
    </source>
</evidence>
<evidence type="ECO:0000313" key="14">
    <source>
        <dbReference type="Proteomes" id="UP001431775"/>
    </source>
</evidence>
<comment type="subcellular location">
    <subcellularLocation>
        <location evidence="1">Cell membrane</location>
        <topology evidence="1">Single-pass membrane protein</topology>
    </subcellularLocation>
    <subcellularLocation>
        <location evidence="10">Cell membrane</location>
        <topology evidence="10">Single-pass type II membrane protein</topology>
    </subcellularLocation>
</comment>
<name>A0ABT6Q8X1_9PROT</name>
<accession>A0ABT6Q8X1</accession>
<dbReference type="Pfam" id="PF02472">
    <property type="entry name" value="ExbD"/>
    <property type="match status" value="1"/>
</dbReference>
<sequence length="166" mass="17640">MGFSVQGGSGRGRRGRRPQADINVTPMVDVMLVLLIIFMVAAPMMTSGINVDLPKTAAKPVNADTKPITVTVKEDGSVYLGDNAVDMNQLVEQLRAVSQNDSEHRIFVKGDQHINYGRVMEIMGRITAGGFTHVALLAQMPSGSDVPSPVGQQPAALPPVAPSHTP</sequence>
<evidence type="ECO:0000313" key="13">
    <source>
        <dbReference type="EMBL" id="MDI2113349.1"/>
    </source>
</evidence>
<evidence type="ECO:0000256" key="1">
    <source>
        <dbReference type="ARBA" id="ARBA00004162"/>
    </source>
</evidence>
<feature type="transmembrane region" description="Helical" evidence="12">
    <location>
        <begin position="21"/>
        <end position="45"/>
    </location>
</feature>
<gene>
    <name evidence="13" type="primary">tolR</name>
    <name evidence="13" type="ORF">QJV33_08695</name>
</gene>
<dbReference type="InterPro" id="IPR003400">
    <property type="entry name" value="ExbD"/>
</dbReference>
<feature type="region of interest" description="Disordered" evidence="11">
    <location>
        <begin position="142"/>
        <end position="166"/>
    </location>
</feature>
<comment type="similarity">
    <text evidence="2 10">Belongs to the ExbD/TolR family.</text>
</comment>
<protein>
    <submittedName>
        <fullName evidence="13">Protein TolR</fullName>
    </submittedName>
</protein>
<evidence type="ECO:0000256" key="2">
    <source>
        <dbReference type="ARBA" id="ARBA00005811"/>
    </source>
</evidence>